<evidence type="ECO:0000259" key="2">
    <source>
        <dbReference type="Pfam" id="PF02729"/>
    </source>
</evidence>
<dbReference type="PANTHER" id="PTHR45753:SF3">
    <property type="entry name" value="ORNITHINE TRANSCARBAMYLASE, MITOCHONDRIAL"/>
    <property type="match status" value="1"/>
</dbReference>
<evidence type="ECO:0000313" key="3">
    <source>
        <dbReference type="EMBL" id="KKN26458.1"/>
    </source>
</evidence>
<name>A0A0F9SAR2_9ZZZZ</name>
<proteinExistence type="predicted"/>
<dbReference type="GO" id="GO:0042450">
    <property type="term" value="P:L-arginine biosynthetic process via ornithine"/>
    <property type="evidence" value="ECO:0007669"/>
    <property type="project" value="TreeGrafter"/>
</dbReference>
<dbReference type="GO" id="GO:0019240">
    <property type="term" value="P:citrulline biosynthetic process"/>
    <property type="evidence" value="ECO:0007669"/>
    <property type="project" value="TreeGrafter"/>
</dbReference>
<dbReference type="SUPFAM" id="SSF53671">
    <property type="entry name" value="Aspartate/ornithine carbamoyltransferase"/>
    <property type="match status" value="1"/>
</dbReference>
<comment type="caution">
    <text evidence="3">The sequence shown here is derived from an EMBL/GenBank/DDBJ whole genome shotgun (WGS) entry which is preliminary data.</text>
</comment>
<accession>A0A0F9SAR2</accession>
<dbReference type="Pfam" id="PF02729">
    <property type="entry name" value="OTCace_N"/>
    <property type="match status" value="1"/>
</dbReference>
<gene>
    <name evidence="3" type="ORF">LCGC14_0874600</name>
</gene>
<reference evidence="3" key="1">
    <citation type="journal article" date="2015" name="Nature">
        <title>Complex archaea that bridge the gap between prokaryotes and eukaryotes.</title>
        <authorList>
            <person name="Spang A."/>
            <person name="Saw J.H."/>
            <person name="Jorgensen S.L."/>
            <person name="Zaremba-Niedzwiedzka K."/>
            <person name="Martijn J."/>
            <person name="Lind A.E."/>
            <person name="van Eijk R."/>
            <person name="Schleper C."/>
            <person name="Guy L."/>
            <person name="Ettema T.J."/>
        </authorList>
    </citation>
    <scope>NUCLEOTIDE SEQUENCE</scope>
</reference>
<sequence length="77" mass="8975">MVRHLTKVSDFTREECDKIISRSTEKKSNLDEYNGFLKGKTLLMLFEKLSLRTRISFETGMQKLGGHAIFYSIKDSR</sequence>
<keyword evidence="1" id="KW-0808">Transferase</keyword>
<organism evidence="3">
    <name type="scientific">marine sediment metagenome</name>
    <dbReference type="NCBI Taxonomy" id="412755"/>
    <lineage>
        <taxon>unclassified sequences</taxon>
        <taxon>metagenomes</taxon>
        <taxon>ecological metagenomes</taxon>
    </lineage>
</organism>
<dbReference type="AlphaFoldDB" id="A0A0F9SAR2"/>
<dbReference type="GO" id="GO:0016597">
    <property type="term" value="F:amino acid binding"/>
    <property type="evidence" value="ECO:0007669"/>
    <property type="project" value="InterPro"/>
</dbReference>
<feature type="domain" description="Aspartate/ornithine carbamoyltransferase carbamoyl-P binding" evidence="2">
    <location>
        <begin position="3"/>
        <end position="74"/>
    </location>
</feature>
<dbReference type="EMBL" id="LAZR01002717">
    <property type="protein sequence ID" value="KKN26458.1"/>
    <property type="molecule type" value="Genomic_DNA"/>
</dbReference>
<dbReference type="Gene3D" id="3.40.50.1370">
    <property type="entry name" value="Aspartate/ornithine carbamoyltransferase"/>
    <property type="match status" value="1"/>
</dbReference>
<dbReference type="GO" id="GO:0004585">
    <property type="term" value="F:ornithine carbamoyltransferase activity"/>
    <property type="evidence" value="ECO:0007669"/>
    <property type="project" value="TreeGrafter"/>
</dbReference>
<protein>
    <recommendedName>
        <fullName evidence="2">Aspartate/ornithine carbamoyltransferase carbamoyl-P binding domain-containing protein</fullName>
    </recommendedName>
</protein>
<dbReference type="InterPro" id="IPR006132">
    <property type="entry name" value="Asp/Orn_carbamoyltranf_P-bd"/>
</dbReference>
<dbReference type="PANTHER" id="PTHR45753">
    <property type="entry name" value="ORNITHINE CARBAMOYLTRANSFERASE, MITOCHONDRIAL"/>
    <property type="match status" value="1"/>
</dbReference>
<dbReference type="InterPro" id="IPR036901">
    <property type="entry name" value="Asp/Orn_carbamoylTrfase_sf"/>
</dbReference>
<evidence type="ECO:0000256" key="1">
    <source>
        <dbReference type="ARBA" id="ARBA00022679"/>
    </source>
</evidence>